<accession>A0ABT4TWA5</accession>
<feature type="region of interest" description="Disordered" evidence="1">
    <location>
        <begin position="94"/>
        <end position="157"/>
    </location>
</feature>
<reference evidence="2" key="1">
    <citation type="submission" date="2023-01" db="EMBL/GenBank/DDBJ databases">
        <title>Draft genome sequence of Nocardiopsis sp. LSu2-4 isolated from halophytes.</title>
        <authorList>
            <person name="Duangmal K."/>
            <person name="Chantavorakit T."/>
        </authorList>
    </citation>
    <scope>NUCLEOTIDE SEQUENCE</scope>
    <source>
        <strain evidence="2">LSu2-4</strain>
    </source>
</reference>
<dbReference type="Proteomes" id="UP001165685">
    <property type="component" value="Unassembled WGS sequence"/>
</dbReference>
<sequence>MLCGHTADVRVDGSEFLLGRLTLENHVVGTAIGADWALEPTPAFEGGPAEGFTWAVALQDTPDLNGPVDDAVVVRDTIPDTVEVVGVPYRVHPTRCVPEEQDGSGAGAPGDHRAHPPFGAHRGPVPETVPPALERRHLGHNPRRGVQDGASVDNLPP</sequence>
<keyword evidence="3" id="KW-1185">Reference proteome</keyword>
<comment type="caution">
    <text evidence="2">The sequence shown here is derived from an EMBL/GenBank/DDBJ whole genome shotgun (WGS) entry which is preliminary data.</text>
</comment>
<name>A0ABT4TWA5_9ACTN</name>
<organism evidence="2 3">
    <name type="scientific">Nocardiopsis suaedae</name>
    <dbReference type="NCBI Taxonomy" id="3018444"/>
    <lineage>
        <taxon>Bacteria</taxon>
        <taxon>Bacillati</taxon>
        <taxon>Actinomycetota</taxon>
        <taxon>Actinomycetes</taxon>
        <taxon>Streptosporangiales</taxon>
        <taxon>Nocardiopsidaceae</taxon>
        <taxon>Nocardiopsis</taxon>
    </lineage>
</organism>
<protein>
    <submittedName>
        <fullName evidence="2">Uncharacterized protein</fullName>
    </submittedName>
</protein>
<evidence type="ECO:0000313" key="3">
    <source>
        <dbReference type="Proteomes" id="UP001165685"/>
    </source>
</evidence>
<proteinExistence type="predicted"/>
<evidence type="ECO:0000256" key="1">
    <source>
        <dbReference type="SAM" id="MobiDB-lite"/>
    </source>
</evidence>
<gene>
    <name evidence="2" type="ORF">O4U47_31005</name>
</gene>
<evidence type="ECO:0000313" key="2">
    <source>
        <dbReference type="EMBL" id="MDA2808975.1"/>
    </source>
</evidence>
<dbReference type="RefSeq" id="WP_270681560.1">
    <property type="nucleotide sequence ID" value="NZ_JAQFWP010000125.1"/>
</dbReference>
<dbReference type="EMBL" id="JAQFWP010000125">
    <property type="protein sequence ID" value="MDA2808975.1"/>
    <property type="molecule type" value="Genomic_DNA"/>
</dbReference>